<dbReference type="STRING" id="1925591.BI308_16580"/>
<name>A0A1L9QP34_9CYAN</name>
<keyword evidence="2" id="KW-1133">Transmembrane helix</keyword>
<dbReference type="EMBL" id="MLAW01000031">
    <property type="protein sequence ID" value="OJJ24425.1"/>
    <property type="molecule type" value="Genomic_DNA"/>
</dbReference>
<dbReference type="Pfam" id="PF12849">
    <property type="entry name" value="PBP_like_2"/>
    <property type="match status" value="1"/>
</dbReference>
<reference evidence="4" key="1">
    <citation type="submission" date="2016-10" db="EMBL/GenBank/DDBJ databases">
        <title>CRISPR-Cas defence system in Roseofilum reptotaenium: evidence of a bacteriophage-cyanobacterium arms race in the coral black band disease.</title>
        <authorList>
            <person name="Buerger P."/>
            <person name="Wood-Charlson E.M."/>
            <person name="Weynberg K.D."/>
            <person name="Willis B."/>
            <person name="Van Oppen M.J."/>
        </authorList>
    </citation>
    <scope>NUCLEOTIDE SEQUENCE [LARGE SCALE GENOMIC DNA]</scope>
    <source>
        <strain evidence="4">AO1-A</strain>
    </source>
</reference>
<feature type="domain" description="PBP" evidence="3">
    <location>
        <begin position="71"/>
        <end position="294"/>
    </location>
</feature>
<keyword evidence="5" id="KW-1185">Reference proteome</keyword>
<dbReference type="InterPro" id="IPR050811">
    <property type="entry name" value="Phosphate_ABC_transporter"/>
</dbReference>
<evidence type="ECO:0000256" key="1">
    <source>
        <dbReference type="ARBA" id="ARBA00022729"/>
    </source>
</evidence>
<feature type="transmembrane region" description="Helical" evidence="2">
    <location>
        <begin position="9"/>
        <end position="28"/>
    </location>
</feature>
<dbReference type="CDD" id="cd13653">
    <property type="entry name" value="PBP2_phosphate_like_1"/>
    <property type="match status" value="1"/>
</dbReference>
<dbReference type="PANTHER" id="PTHR30570">
    <property type="entry name" value="PERIPLASMIC PHOSPHATE BINDING COMPONENT OF PHOSPHATE ABC TRANSPORTER"/>
    <property type="match status" value="1"/>
</dbReference>
<dbReference type="PANTHER" id="PTHR30570:SF1">
    <property type="entry name" value="PHOSPHATE-BINDING PROTEIN PSTS"/>
    <property type="match status" value="1"/>
</dbReference>
<keyword evidence="2" id="KW-0812">Transmembrane</keyword>
<gene>
    <name evidence="4" type="ORF">BI308_16580</name>
</gene>
<dbReference type="AlphaFoldDB" id="A0A1L9QP34"/>
<keyword evidence="1" id="KW-0732">Signal</keyword>
<evidence type="ECO:0000259" key="3">
    <source>
        <dbReference type="Pfam" id="PF12849"/>
    </source>
</evidence>
<evidence type="ECO:0000313" key="5">
    <source>
        <dbReference type="Proteomes" id="UP000183940"/>
    </source>
</evidence>
<keyword evidence="2" id="KW-0472">Membrane</keyword>
<evidence type="ECO:0000256" key="2">
    <source>
        <dbReference type="SAM" id="Phobius"/>
    </source>
</evidence>
<comment type="caution">
    <text evidence="4">The sequence shown here is derived from an EMBL/GenBank/DDBJ whole genome shotgun (WGS) entry which is preliminary data.</text>
</comment>
<dbReference type="Proteomes" id="UP000183940">
    <property type="component" value="Unassembled WGS sequence"/>
</dbReference>
<protein>
    <submittedName>
        <fullName evidence="4">Porin</fullName>
    </submittedName>
</protein>
<dbReference type="InterPro" id="IPR024370">
    <property type="entry name" value="PBP_domain"/>
</dbReference>
<organism evidence="4 5">
    <name type="scientific">Roseofilum reptotaenium AO1-A</name>
    <dbReference type="NCBI Taxonomy" id="1925591"/>
    <lineage>
        <taxon>Bacteria</taxon>
        <taxon>Bacillati</taxon>
        <taxon>Cyanobacteriota</taxon>
        <taxon>Cyanophyceae</taxon>
        <taxon>Desertifilales</taxon>
        <taxon>Desertifilaceae</taxon>
        <taxon>Roseofilum</taxon>
    </lineage>
</organism>
<sequence>MAQNRDPSPFLFIILFVILGTGGGYWFFLRQPPSSPGENLEIEDRVSTPAQPTVDNSQAPQFVKPISVPGGTVIRIDGSTSMVTLNQTLKKGFEGQFSNTTVVTQANGSDKGIQGVLMEQLDVAAVSRPVSSQEMEEGLMAFPVARDQIAIAVSNSNPFSAGLTAQQVKDIFQGKITNWSEVGGANRQIRVINRPTISGTRQTFQLLALQGENFGTTPNITTLDRDATTPMLRALAEDGIGYATADQIVSQSTVRALAIDGVLPGFSSYPYTRDLFYVYKSPPNEAVKAFLGYVESMN</sequence>
<dbReference type="SUPFAM" id="SSF53850">
    <property type="entry name" value="Periplasmic binding protein-like II"/>
    <property type="match status" value="1"/>
</dbReference>
<proteinExistence type="predicted"/>
<dbReference type="Gene3D" id="3.40.190.10">
    <property type="entry name" value="Periplasmic binding protein-like II"/>
    <property type="match status" value="2"/>
</dbReference>
<evidence type="ECO:0000313" key="4">
    <source>
        <dbReference type="EMBL" id="OJJ24425.1"/>
    </source>
</evidence>
<accession>A0A1L9QP34</accession>